<dbReference type="InterPro" id="IPR029069">
    <property type="entry name" value="HotDog_dom_sf"/>
</dbReference>
<protein>
    <submittedName>
        <fullName evidence="2">MaoC/PaaZ C-terminal domain-containing protein</fullName>
    </submittedName>
</protein>
<evidence type="ECO:0000313" key="2">
    <source>
        <dbReference type="EMBL" id="XAN13389.1"/>
    </source>
</evidence>
<dbReference type="PANTHER" id="PTHR43664">
    <property type="entry name" value="MONOAMINE OXIDASE-RELATED"/>
    <property type="match status" value="1"/>
</dbReference>
<reference evidence="2 3" key="1">
    <citation type="submission" date="2024-05" db="EMBL/GenBank/DDBJ databases">
        <title>Achromobacter denitrificans. BP1, complete genome.</title>
        <authorList>
            <person name="Zhang B."/>
        </authorList>
    </citation>
    <scope>NUCLEOTIDE SEQUENCE [LARGE SCALE GENOMIC DNA]</scope>
    <source>
        <strain evidence="2 3">BP1</strain>
    </source>
</reference>
<dbReference type="InterPro" id="IPR002539">
    <property type="entry name" value="MaoC-like_dom"/>
</dbReference>
<dbReference type="PANTHER" id="PTHR43664:SF1">
    <property type="entry name" value="BETA-METHYLMALYL-COA DEHYDRATASE"/>
    <property type="match status" value="1"/>
</dbReference>
<dbReference type="Gene3D" id="3.10.129.10">
    <property type="entry name" value="Hotdog Thioesterase"/>
    <property type="match status" value="1"/>
</dbReference>
<dbReference type="Pfam" id="PF01575">
    <property type="entry name" value="MaoC_dehydratas"/>
    <property type="match status" value="1"/>
</dbReference>
<dbReference type="EMBL" id="CP154792">
    <property type="protein sequence ID" value="XAN13389.1"/>
    <property type="molecule type" value="Genomic_DNA"/>
</dbReference>
<dbReference type="RefSeq" id="WP_123786989.1">
    <property type="nucleotide sequence ID" value="NZ_CP154792.1"/>
</dbReference>
<dbReference type="Proteomes" id="UP001446337">
    <property type="component" value="Chromosome"/>
</dbReference>
<dbReference type="InterPro" id="IPR052342">
    <property type="entry name" value="MCH/BMMD"/>
</dbReference>
<feature type="domain" description="MaoC-like" evidence="1">
    <location>
        <begin position="22"/>
        <end position="116"/>
    </location>
</feature>
<proteinExistence type="predicted"/>
<organism evidence="2 3">
    <name type="scientific">Achromobacter denitrificans</name>
    <name type="common">Alcaligenes denitrificans</name>
    <dbReference type="NCBI Taxonomy" id="32002"/>
    <lineage>
        <taxon>Bacteria</taxon>
        <taxon>Pseudomonadati</taxon>
        <taxon>Pseudomonadota</taxon>
        <taxon>Betaproteobacteria</taxon>
        <taxon>Burkholderiales</taxon>
        <taxon>Alcaligenaceae</taxon>
        <taxon>Achromobacter</taxon>
    </lineage>
</organism>
<name>A0ABZ3FWZ5_ACHDE</name>
<gene>
    <name evidence="2" type="ORF">AAIK43_18435</name>
</gene>
<sequence>MNPVPLHFDEIQVGVRGRSGGRTLNETDLSFSCMLSGGWHPIHADAEFARTAPSGQRILHGSYCLLIATGLAADLPYLGDRVLADLGVRDWRYQLPVVVGDTLYADVEITNKRVTSNPLRGVLERRIQLIKADGSVAHTGISLLLVNRETITS</sequence>
<evidence type="ECO:0000259" key="1">
    <source>
        <dbReference type="Pfam" id="PF01575"/>
    </source>
</evidence>
<evidence type="ECO:0000313" key="3">
    <source>
        <dbReference type="Proteomes" id="UP001446337"/>
    </source>
</evidence>
<accession>A0ABZ3FWZ5</accession>
<keyword evidence="3" id="KW-1185">Reference proteome</keyword>
<dbReference type="SUPFAM" id="SSF54637">
    <property type="entry name" value="Thioesterase/thiol ester dehydrase-isomerase"/>
    <property type="match status" value="1"/>
</dbReference>